<dbReference type="PANTHER" id="PTHR35811">
    <property type="entry name" value="SLR1870 PROTEIN"/>
    <property type="match status" value="1"/>
</dbReference>
<feature type="domain" description="HTH OST-type" evidence="1">
    <location>
        <begin position="163"/>
        <end position="240"/>
    </location>
</feature>
<evidence type="ECO:0000259" key="1">
    <source>
        <dbReference type="PROSITE" id="PS51644"/>
    </source>
</evidence>
<dbReference type="Pfam" id="PF12872">
    <property type="entry name" value="OST-HTH"/>
    <property type="match status" value="1"/>
</dbReference>
<accession>A0ABS4ANM9</accession>
<dbReference type="Pfam" id="PF01936">
    <property type="entry name" value="NYN"/>
    <property type="match status" value="1"/>
</dbReference>
<proteinExistence type="predicted"/>
<dbReference type="RefSeq" id="WP_209349850.1">
    <property type="nucleotide sequence ID" value="NZ_JAGIYZ010000001.1"/>
</dbReference>
<dbReference type="Proteomes" id="UP000680815">
    <property type="component" value="Unassembled WGS sequence"/>
</dbReference>
<protein>
    <submittedName>
        <fullName evidence="2">NYN domain-containing protein</fullName>
    </submittedName>
</protein>
<sequence length="245" mass="26203">MSGETAGSGRLAVLIDADNANPKVIEGLLGEVARYGVANVKRAYGDWTTSQLGGWKSVLLDHSIQPMQQFANTKGKNATDSAMIIDAMDLLHMRALDGFCIVSSDSDFTGLARRIRENGLLVVGFGEKKTPKAFVAACDRFVYTEVLEPSAAKPAGKAASPPKDDRLVALIRAAIEAASDDTGWAPLGGVGSNIAKQSPDFDSRNYGFTKLSGLVKALKLFEIEERTRGDGQTRALYIRDGRPPA</sequence>
<dbReference type="InterPro" id="IPR025605">
    <property type="entry name" value="OST-HTH/LOTUS_dom"/>
</dbReference>
<dbReference type="Gene3D" id="3.30.420.610">
    <property type="entry name" value="LOTUS domain-like"/>
    <property type="match status" value="1"/>
</dbReference>
<dbReference type="InterPro" id="IPR041966">
    <property type="entry name" value="LOTUS-like"/>
</dbReference>
<dbReference type="CDD" id="cd10146">
    <property type="entry name" value="LabA_like_C"/>
    <property type="match status" value="1"/>
</dbReference>
<gene>
    <name evidence="2" type="ORF">J5Y09_01015</name>
</gene>
<comment type="caution">
    <text evidence="2">The sequence shown here is derived from an EMBL/GenBank/DDBJ whole genome shotgun (WGS) entry which is preliminary data.</text>
</comment>
<name>A0ABS4ANM9_9PROT</name>
<dbReference type="PROSITE" id="PS51644">
    <property type="entry name" value="HTH_OST"/>
    <property type="match status" value="1"/>
</dbReference>
<dbReference type="PANTHER" id="PTHR35811:SF1">
    <property type="entry name" value="HTH OST-TYPE DOMAIN-CONTAINING PROTEIN"/>
    <property type="match status" value="1"/>
</dbReference>
<keyword evidence="3" id="KW-1185">Reference proteome</keyword>
<dbReference type="Gene3D" id="3.40.50.1010">
    <property type="entry name" value="5'-nuclease"/>
    <property type="match status" value="1"/>
</dbReference>
<evidence type="ECO:0000313" key="2">
    <source>
        <dbReference type="EMBL" id="MBP0462478.1"/>
    </source>
</evidence>
<dbReference type="InterPro" id="IPR021139">
    <property type="entry name" value="NYN"/>
</dbReference>
<reference evidence="2 3" key="1">
    <citation type="submission" date="2021-03" db="EMBL/GenBank/DDBJ databases">
        <authorList>
            <person name="So Y."/>
        </authorList>
    </citation>
    <scope>NUCLEOTIDE SEQUENCE [LARGE SCALE GENOMIC DNA]</scope>
    <source>
        <strain evidence="2 3">PWR1</strain>
    </source>
</reference>
<dbReference type="EMBL" id="JAGIYZ010000001">
    <property type="protein sequence ID" value="MBP0462478.1"/>
    <property type="molecule type" value="Genomic_DNA"/>
</dbReference>
<organism evidence="2 3">
    <name type="scientific">Roseomonas nitratireducens</name>
    <dbReference type="NCBI Taxonomy" id="2820810"/>
    <lineage>
        <taxon>Bacteria</taxon>
        <taxon>Pseudomonadati</taxon>
        <taxon>Pseudomonadota</taxon>
        <taxon>Alphaproteobacteria</taxon>
        <taxon>Acetobacterales</taxon>
        <taxon>Roseomonadaceae</taxon>
        <taxon>Roseomonas</taxon>
    </lineage>
</organism>
<dbReference type="CDD" id="cd11297">
    <property type="entry name" value="PIN_LabA-like_N_1"/>
    <property type="match status" value="1"/>
</dbReference>
<evidence type="ECO:0000313" key="3">
    <source>
        <dbReference type="Proteomes" id="UP000680815"/>
    </source>
</evidence>